<dbReference type="PANTHER" id="PTHR30121:SF6">
    <property type="entry name" value="SLR6007 PROTEIN"/>
    <property type="match status" value="1"/>
</dbReference>
<evidence type="ECO:0000256" key="2">
    <source>
        <dbReference type="SAM" id="Phobius"/>
    </source>
</evidence>
<protein>
    <recommendedName>
        <fullName evidence="3">Helicase HerA central domain-containing protein</fullName>
    </recommendedName>
</protein>
<dbReference type="CDD" id="cd01127">
    <property type="entry name" value="TrwB_TraG_TraD_VirD4"/>
    <property type="match status" value="2"/>
</dbReference>
<dbReference type="EMBL" id="BAABAT010000038">
    <property type="protein sequence ID" value="GAA4259920.1"/>
    <property type="molecule type" value="Genomic_DNA"/>
</dbReference>
<keyword evidence="5" id="KW-1185">Reference proteome</keyword>
<dbReference type="Proteomes" id="UP001500620">
    <property type="component" value="Unassembled WGS sequence"/>
</dbReference>
<evidence type="ECO:0000313" key="5">
    <source>
        <dbReference type="Proteomes" id="UP001500620"/>
    </source>
</evidence>
<comment type="caution">
    <text evidence="4">The sequence shown here is derived from an EMBL/GenBank/DDBJ whole genome shotgun (WGS) entry which is preliminary data.</text>
</comment>
<gene>
    <name evidence="4" type="ORF">GCM10022255_086550</name>
</gene>
<feature type="region of interest" description="Disordered" evidence="1">
    <location>
        <begin position="825"/>
        <end position="849"/>
    </location>
</feature>
<name>A0ABP8DMT8_9ACTN</name>
<dbReference type="SUPFAM" id="SSF52540">
    <property type="entry name" value="P-loop containing nucleoside triphosphate hydrolases"/>
    <property type="match status" value="1"/>
</dbReference>
<feature type="transmembrane region" description="Helical" evidence="2">
    <location>
        <begin position="52"/>
        <end position="71"/>
    </location>
</feature>
<evidence type="ECO:0000256" key="1">
    <source>
        <dbReference type="SAM" id="MobiDB-lite"/>
    </source>
</evidence>
<keyword evidence="2" id="KW-1133">Transmembrane helix</keyword>
<sequence length="849" mass="92074">MNTSQVFTRIAAFSPTPAPSPTAPPAPPLPGPSQWLLDTATAAVDWCRDRPWLALVAVLLLAAGYTARTVVAGRRHAWMARHAQLITISPPPEVDPDGAATLWATLAEIVHIGWRGRLRDGRPHIAIEYRWGGRELTIAVWVPRTIPPGSIQAAIRGAWPGAACSVTDADPPLPLEALDVGGALAPTLPAWYPLQTDHDNDPMRTLIAAASGLHAAESACVQVLARPATNRQIRRLRRGVQSLRTGRPPRDLLDPATWLRVVLDLSLELFSTGRRTHPAARHTPIPGSDPQRERDGRAGVDKLAGTQWEVALRFAVANTNPRGRTPDDLKPRLVTLAHGIASAFGSWTGRNRLRRLKIKHPARVLAARVLRRGFLLSSAELAAIAALPQDIAVPGLDRARAKPMPAPVAVASGGRGTKVLGKADVGGHSVALNVVDARQHLHVLGSTGSGKSTLLLNMILDDIHARRGVVVIDPKGDLVLDLLDRIPVSHAKRLTIIDPDQPAGTTLNPLQGDDHDLVVDNIVSIFGRIFAKHWGPRIDDTLRVACLTLLRKANATLTLIPPLLNDKQFRYAFTQDLDDPEGLRGYWEWFESTPPPLRAQVIGPVLSRLRAFLLRDFVRRTLGAPQSSFDMRRVLDGGILLARLPKGQIREETARLMGSFVLASAWQTATGRARLPEPDRRDSFGYIDEAHNFLNLPGSVGDMLAEARGYHFGLVLAHQNLSQMPRETQLAISANARNKVFFSCAPEDAHQLARHTMPELDEHDLSHLDAYRAACRLVVNSRETAAFTLRTNESRTLVGEATAVRQAAVAVSGPSRNRTAIAQFAGVADSPSGDGPEPGNPTAAQQDVA</sequence>
<dbReference type="RefSeq" id="WP_345136839.1">
    <property type="nucleotide sequence ID" value="NZ_BAABAT010000038.1"/>
</dbReference>
<accession>A0ABP8DMT8</accession>
<dbReference type="Gene3D" id="3.40.50.300">
    <property type="entry name" value="P-loop containing nucleotide triphosphate hydrolases"/>
    <property type="match status" value="2"/>
</dbReference>
<dbReference type="InterPro" id="IPR027417">
    <property type="entry name" value="P-loop_NTPase"/>
</dbReference>
<evidence type="ECO:0000313" key="4">
    <source>
        <dbReference type="EMBL" id="GAA4259920.1"/>
    </source>
</evidence>
<dbReference type="Pfam" id="PF01935">
    <property type="entry name" value="DUF87"/>
    <property type="match status" value="1"/>
</dbReference>
<dbReference type="InterPro" id="IPR051162">
    <property type="entry name" value="T4SS_component"/>
</dbReference>
<evidence type="ECO:0000259" key="3">
    <source>
        <dbReference type="Pfam" id="PF01935"/>
    </source>
</evidence>
<feature type="domain" description="Helicase HerA central" evidence="3">
    <location>
        <begin position="427"/>
        <end position="504"/>
    </location>
</feature>
<proteinExistence type="predicted"/>
<dbReference type="PANTHER" id="PTHR30121">
    <property type="entry name" value="UNCHARACTERIZED PROTEIN YJGR-RELATED"/>
    <property type="match status" value="1"/>
</dbReference>
<feature type="region of interest" description="Disordered" evidence="1">
    <location>
        <begin position="275"/>
        <end position="297"/>
    </location>
</feature>
<keyword evidence="2" id="KW-0812">Transmembrane</keyword>
<dbReference type="InterPro" id="IPR002789">
    <property type="entry name" value="HerA_central"/>
</dbReference>
<reference evidence="5" key="1">
    <citation type="journal article" date="2019" name="Int. J. Syst. Evol. Microbiol.">
        <title>The Global Catalogue of Microorganisms (GCM) 10K type strain sequencing project: providing services to taxonomists for standard genome sequencing and annotation.</title>
        <authorList>
            <consortium name="The Broad Institute Genomics Platform"/>
            <consortium name="The Broad Institute Genome Sequencing Center for Infectious Disease"/>
            <person name="Wu L."/>
            <person name="Ma J."/>
        </authorList>
    </citation>
    <scope>NUCLEOTIDE SEQUENCE [LARGE SCALE GENOMIC DNA]</scope>
    <source>
        <strain evidence="5">JCM 17441</strain>
    </source>
</reference>
<organism evidence="4 5">
    <name type="scientific">Dactylosporangium darangshiense</name>
    <dbReference type="NCBI Taxonomy" id="579108"/>
    <lineage>
        <taxon>Bacteria</taxon>
        <taxon>Bacillati</taxon>
        <taxon>Actinomycetota</taxon>
        <taxon>Actinomycetes</taxon>
        <taxon>Micromonosporales</taxon>
        <taxon>Micromonosporaceae</taxon>
        <taxon>Dactylosporangium</taxon>
    </lineage>
</organism>
<keyword evidence="2" id="KW-0472">Membrane</keyword>